<dbReference type="STRING" id="1434072.SAMN05216210_2365"/>
<dbReference type="EMBL" id="LT629787">
    <property type="protein sequence ID" value="SDU19965.1"/>
    <property type="molecule type" value="Genomic_DNA"/>
</dbReference>
<evidence type="ECO:0000313" key="2">
    <source>
        <dbReference type="EMBL" id="SDU19965.1"/>
    </source>
</evidence>
<evidence type="ECO:0000256" key="1">
    <source>
        <dbReference type="SAM" id="Phobius"/>
    </source>
</evidence>
<sequence length="114" mass="12352">MTDSAPEGYNTKQVVALTAIVTIICTVLAMHFYGFLNHVSPADGLTVQEFRLVTSGDGDVLRSSPSDFVAECTDGLLVVHGVRHNSLSGVLLDDRERLLRCDREATLPQAPLPE</sequence>
<accession>A0A1H2GK36</accession>
<proteinExistence type="predicted"/>
<evidence type="ECO:0000313" key="3">
    <source>
        <dbReference type="Proteomes" id="UP000243924"/>
    </source>
</evidence>
<organism evidence="2 3">
    <name type="scientific">Halopseudomonas salegens</name>
    <dbReference type="NCBI Taxonomy" id="1434072"/>
    <lineage>
        <taxon>Bacteria</taxon>
        <taxon>Pseudomonadati</taxon>
        <taxon>Pseudomonadota</taxon>
        <taxon>Gammaproteobacteria</taxon>
        <taxon>Pseudomonadales</taxon>
        <taxon>Pseudomonadaceae</taxon>
        <taxon>Halopseudomonas</taxon>
    </lineage>
</organism>
<dbReference type="Proteomes" id="UP000243924">
    <property type="component" value="Chromosome I"/>
</dbReference>
<feature type="transmembrane region" description="Helical" evidence="1">
    <location>
        <begin position="14"/>
        <end position="36"/>
    </location>
</feature>
<name>A0A1H2GK36_9GAMM</name>
<keyword evidence="1" id="KW-0472">Membrane</keyword>
<dbReference type="AlphaFoldDB" id="A0A1H2GK36"/>
<protein>
    <recommendedName>
        <fullName evidence="4">Lipoprotein</fullName>
    </recommendedName>
</protein>
<keyword evidence="3" id="KW-1185">Reference proteome</keyword>
<evidence type="ECO:0008006" key="4">
    <source>
        <dbReference type="Google" id="ProtNLM"/>
    </source>
</evidence>
<keyword evidence="1" id="KW-0812">Transmembrane</keyword>
<keyword evidence="1" id="KW-1133">Transmembrane helix</keyword>
<reference evidence="3" key="1">
    <citation type="submission" date="2016-10" db="EMBL/GenBank/DDBJ databases">
        <authorList>
            <person name="Varghese N."/>
            <person name="Submissions S."/>
        </authorList>
    </citation>
    <scope>NUCLEOTIDE SEQUENCE [LARGE SCALE GENOMIC DNA]</scope>
    <source>
        <strain evidence="3">CECT 8338</strain>
    </source>
</reference>
<dbReference type="RefSeq" id="WP_092387155.1">
    <property type="nucleotide sequence ID" value="NZ_LT629787.1"/>
</dbReference>
<gene>
    <name evidence="2" type="ORF">SAMN05216210_2365</name>
</gene>
<dbReference type="OrthoDB" id="6974541at2"/>